<evidence type="ECO:0000313" key="2">
    <source>
        <dbReference type="EMBL" id="KAK4447128.1"/>
    </source>
</evidence>
<accession>A0AAV9GFA6</accession>
<reference evidence="2" key="2">
    <citation type="submission" date="2023-05" db="EMBL/GenBank/DDBJ databases">
        <authorList>
            <consortium name="Lawrence Berkeley National Laboratory"/>
            <person name="Steindorff A."/>
            <person name="Hensen N."/>
            <person name="Bonometti L."/>
            <person name="Westerberg I."/>
            <person name="Brannstrom I.O."/>
            <person name="Guillou S."/>
            <person name="Cros-Aarteil S."/>
            <person name="Calhoun S."/>
            <person name="Haridas S."/>
            <person name="Kuo A."/>
            <person name="Mondo S."/>
            <person name="Pangilinan J."/>
            <person name="Riley R."/>
            <person name="Labutti K."/>
            <person name="Andreopoulos B."/>
            <person name="Lipzen A."/>
            <person name="Chen C."/>
            <person name="Yanf M."/>
            <person name="Daum C."/>
            <person name="Ng V."/>
            <person name="Clum A."/>
            <person name="Ohm R."/>
            <person name="Martin F."/>
            <person name="Silar P."/>
            <person name="Natvig D."/>
            <person name="Lalanne C."/>
            <person name="Gautier V."/>
            <person name="Ament-Velasquez S.L."/>
            <person name="Kruys A."/>
            <person name="Hutchinson M.I."/>
            <person name="Powell A.J."/>
            <person name="Barry K."/>
            <person name="Miller A.N."/>
            <person name="Grigoriev I.V."/>
            <person name="Debuchy R."/>
            <person name="Gladieux P."/>
            <person name="Thoren M.H."/>
            <person name="Johannesson H."/>
        </authorList>
    </citation>
    <scope>NUCLEOTIDE SEQUENCE</scope>
    <source>
        <strain evidence="2">PSN243</strain>
    </source>
</reference>
<name>A0AAV9GFA6_9PEZI</name>
<feature type="compositionally biased region" description="Basic and acidic residues" evidence="1">
    <location>
        <begin position="524"/>
        <end position="541"/>
    </location>
</feature>
<feature type="compositionally biased region" description="Low complexity" evidence="1">
    <location>
        <begin position="18"/>
        <end position="30"/>
    </location>
</feature>
<evidence type="ECO:0000313" key="3">
    <source>
        <dbReference type="Proteomes" id="UP001321760"/>
    </source>
</evidence>
<feature type="region of interest" description="Disordered" evidence="1">
    <location>
        <begin position="1"/>
        <end position="35"/>
    </location>
</feature>
<feature type="region of interest" description="Disordered" evidence="1">
    <location>
        <begin position="488"/>
        <end position="541"/>
    </location>
</feature>
<gene>
    <name evidence="2" type="ORF">QBC34DRAFT_440378</name>
</gene>
<proteinExistence type="predicted"/>
<comment type="caution">
    <text evidence="2">The sequence shown here is derived from an EMBL/GenBank/DDBJ whole genome shotgun (WGS) entry which is preliminary data.</text>
</comment>
<feature type="region of interest" description="Disordered" evidence="1">
    <location>
        <begin position="53"/>
        <end position="83"/>
    </location>
</feature>
<sequence length="541" mass="58322">MSGLAGDNPMDGQPGDGPNPNRQPLTNNNNDLDTSGVNMQLITTIEIVGESSTSSTAPLFPHGAAPDGTTSGPVTPATDGTPSTALVPSTHDSHNRIVHCTHPGCNWQGQGGLTRHLAAKHGERKRFICLFALDENNSGNCPAPFHRDDEATMDDHLATHHGYYRDNKYGQRYSRTENESHIRRLSKGVLITFIAEERNIVNGHLATLNSLEQERQTIDPLFTLQTAYEDVDNLDRTVPTTNPLDGGARKDDLVMQLVRLRVQSKRLAEAIGAVRAYGEEKKTAELTDQYEGEQWELEQHWGVTLGGPSTSTQTGADATQTSLALPTQQQLESQQLPTIPGQNKFFGDLSMFAPEATWNPPTLSHSDPTTSHALTQFPSFTMFGSPTTTAPNMNPSLSAYLNAQAAPTPPQTHVPTQEPPTQAPVPVQIPLHFQGLGIPMHGSWTMVDNASATLPSDSAIVSDAAPAFYEDDIDARTIVARNQARLEEHPELATATPQVPLAGSGQAEGGGSTNDEVVTMETGENGKEKHSDAMEGMKKAE</sequence>
<dbReference type="EMBL" id="MU865952">
    <property type="protein sequence ID" value="KAK4447128.1"/>
    <property type="molecule type" value="Genomic_DNA"/>
</dbReference>
<keyword evidence="3" id="KW-1185">Reference proteome</keyword>
<organism evidence="2 3">
    <name type="scientific">Podospora aff. communis PSN243</name>
    <dbReference type="NCBI Taxonomy" id="3040156"/>
    <lineage>
        <taxon>Eukaryota</taxon>
        <taxon>Fungi</taxon>
        <taxon>Dikarya</taxon>
        <taxon>Ascomycota</taxon>
        <taxon>Pezizomycotina</taxon>
        <taxon>Sordariomycetes</taxon>
        <taxon>Sordariomycetidae</taxon>
        <taxon>Sordariales</taxon>
        <taxon>Podosporaceae</taxon>
        <taxon>Podospora</taxon>
    </lineage>
</organism>
<protein>
    <recommendedName>
        <fullName evidence="4">C2H2-type domain-containing protein</fullName>
    </recommendedName>
</protein>
<evidence type="ECO:0008006" key="4">
    <source>
        <dbReference type="Google" id="ProtNLM"/>
    </source>
</evidence>
<feature type="compositionally biased region" description="Polar residues" evidence="1">
    <location>
        <begin position="68"/>
        <end position="83"/>
    </location>
</feature>
<dbReference type="Proteomes" id="UP001321760">
    <property type="component" value="Unassembled WGS sequence"/>
</dbReference>
<evidence type="ECO:0000256" key="1">
    <source>
        <dbReference type="SAM" id="MobiDB-lite"/>
    </source>
</evidence>
<dbReference type="AlphaFoldDB" id="A0AAV9GFA6"/>
<reference evidence="2" key="1">
    <citation type="journal article" date="2023" name="Mol. Phylogenet. Evol.">
        <title>Genome-scale phylogeny and comparative genomics of the fungal order Sordariales.</title>
        <authorList>
            <person name="Hensen N."/>
            <person name="Bonometti L."/>
            <person name="Westerberg I."/>
            <person name="Brannstrom I.O."/>
            <person name="Guillou S."/>
            <person name="Cros-Aarteil S."/>
            <person name="Calhoun S."/>
            <person name="Haridas S."/>
            <person name="Kuo A."/>
            <person name="Mondo S."/>
            <person name="Pangilinan J."/>
            <person name="Riley R."/>
            <person name="LaButti K."/>
            <person name="Andreopoulos B."/>
            <person name="Lipzen A."/>
            <person name="Chen C."/>
            <person name="Yan M."/>
            <person name="Daum C."/>
            <person name="Ng V."/>
            <person name="Clum A."/>
            <person name="Steindorff A."/>
            <person name="Ohm R.A."/>
            <person name="Martin F."/>
            <person name="Silar P."/>
            <person name="Natvig D.O."/>
            <person name="Lalanne C."/>
            <person name="Gautier V."/>
            <person name="Ament-Velasquez S.L."/>
            <person name="Kruys A."/>
            <person name="Hutchinson M.I."/>
            <person name="Powell A.J."/>
            <person name="Barry K."/>
            <person name="Miller A.N."/>
            <person name="Grigoriev I.V."/>
            <person name="Debuchy R."/>
            <person name="Gladieux P."/>
            <person name="Hiltunen Thoren M."/>
            <person name="Johannesson H."/>
        </authorList>
    </citation>
    <scope>NUCLEOTIDE SEQUENCE</scope>
    <source>
        <strain evidence="2">PSN243</strain>
    </source>
</reference>